<keyword evidence="2" id="KW-0067">ATP-binding</keyword>
<dbReference type="Pfam" id="PF13191">
    <property type="entry name" value="AAA_16"/>
    <property type="match status" value="1"/>
</dbReference>
<evidence type="ECO:0000256" key="1">
    <source>
        <dbReference type="ARBA" id="ARBA00022741"/>
    </source>
</evidence>
<evidence type="ECO:0000256" key="3">
    <source>
        <dbReference type="SAM" id="MobiDB-lite"/>
    </source>
</evidence>
<keyword evidence="1" id="KW-0547">Nucleotide-binding</keyword>
<keyword evidence="6" id="KW-1185">Reference proteome</keyword>
<dbReference type="Gene3D" id="1.10.10.10">
    <property type="entry name" value="Winged helix-like DNA-binding domain superfamily/Winged helix DNA-binding domain"/>
    <property type="match status" value="1"/>
</dbReference>
<dbReference type="PRINTS" id="PR00038">
    <property type="entry name" value="HTHLUXR"/>
</dbReference>
<name>A0ABV9Y054_9PSEU</name>
<gene>
    <name evidence="5" type="ORF">ACFPFM_18840</name>
</gene>
<dbReference type="InterPro" id="IPR041664">
    <property type="entry name" value="AAA_16"/>
</dbReference>
<feature type="domain" description="HTH luxR-type" evidence="4">
    <location>
        <begin position="840"/>
        <end position="905"/>
    </location>
</feature>
<sequence length="916" mass="96487">MTPFERESEVDLIADALRRAGAGAGSLVVVRGPMGIGRSALLHRALALATEAGGAVLRARAAPAERGFDHGVVRQLLEPVPRVDVEPHPSPLFAGEAPPTPHELFHRFRAEVRDLSRERPVLVAVDDVQWADPPSLACLAYLGRRLGPLRAVLLVSLLDGDRGAELPAAIDLVRAARAVLRPKPLSTAGARALLAGRRGGPVDEQHAREWRRHTGGIPLLLHALPSGPDDGDPGSWPVADLSEVVGRCLRLQPGRVGATADALAVLDSPADPDLVRRLAGLDEVDVAEAVRALRALGLLAPGADLAFTAPVLRRAVRGAMAAATREELELRAARALYGSGEVERAADHLVATTTPAGEWAANVLRAAATTAMVGGDAPSAVRYLRRALLDGSPDGPDRGRLLADLAAVELDHDLVSAVRHAHQALPLLPSAVERASALCLTPVVPALGGTPRLEEVRSVAAELGPADRLTGLEREMALKLEARLRLAGQEDPAQLADAHERFLALGPRPPLDSPGERELCAVLLHAGALTGRVEPGALAELGNRVLAREPAAASRAWATPGVLTTTLVAAESVGELGRWLDAATEDGLAHRRVLPLVAVRTRQALVALVTGRLVEARDLARRTIAEVDPALVEVISTCAVVLCAAAVELREPELARYALSRCPTRAENSRLASLTGLLRGSAAVAAGDLSVAVEHFADLGRHVDRIGWRNGVLFPWRSRLVTLHARLGNTELARGLNEEDLAEARRGGVAGPIGRALRQRGALVGGRAGITALKDAVDVLAPSTNRVELAKARALLGRRLREAGDDAATAHLREARHLALACGMTWLADRAGAAPGPRPGDGRRADLTSTERRVVELVIDGHRNKDIADRLGVGARAVEKHLTSAYRKLGVRGRSELAGAVPPPGADGWSRGSRAG</sequence>
<dbReference type="PROSITE" id="PS50043">
    <property type="entry name" value="HTH_LUXR_2"/>
    <property type="match status" value="1"/>
</dbReference>
<proteinExistence type="predicted"/>
<organism evidence="5 6">
    <name type="scientific">Saccharothrix xinjiangensis</name>
    <dbReference type="NCBI Taxonomy" id="204798"/>
    <lineage>
        <taxon>Bacteria</taxon>
        <taxon>Bacillati</taxon>
        <taxon>Actinomycetota</taxon>
        <taxon>Actinomycetes</taxon>
        <taxon>Pseudonocardiales</taxon>
        <taxon>Pseudonocardiaceae</taxon>
        <taxon>Saccharothrix</taxon>
    </lineage>
</organism>
<dbReference type="EMBL" id="JBHSJB010000017">
    <property type="protein sequence ID" value="MFC5055806.1"/>
    <property type="molecule type" value="Genomic_DNA"/>
</dbReference>
<dbReference type="Pfam" id="PF00196">
    <property type="entry name" value="GerE"/>
    <property type="match status" value="1"/>
</dbReference>
<dbReference type="SMART" id="SM00421">
    <property type="entry name" value="HTH_LUXR"/>
    <property type="match status" value="1"/>
</dbReference>
<dbReference type="Proteomes" id="UP001595833">
    <property type="component" value="Unassembled WGS sequence"/>
</dbReference>
<dbReference type="PANTHER" id="PTHR16305">
    <property type="entry name" value="TESTICULAR SOLUBLE ADENYLYL CYCLASE"/>
    <property type="match status" value="1"/>
</dbReference>
<evidence type="ECO:0000256" key="2">
    <source>
        <dbReference type="ARBA" id="ARBA00022840"/>
    </source>
</evidence>
<evidence type="ECO:0000313" key="5">
    <source>
        <dbReference type="EMBL" id="MFC5055806.1"/>
    </source>
</evidence>
<accession>A0ABV9Y054</accession>
<dbReference type="InterPro" id="IPR000792">
    <property type="entry name" value="Tscrpt_reg_LuxR_C"/>
</dbReference>
<dbReference type="RefSeq" id="WP_344041697.1">
    <property type="nucleotide sequence ID" value="NZ_BAAAKE010000030.1"/>
</dbReference>
<feature type="region of interest" description="Disordered" evidence="3">
    <location>
        <begin position="893"/>
        <end position="916"/>
    </location>
</feature>
<protein>
    <submittedName>
        <fullName evidence="5">AAA family ATPase</fullName>
    </submittedName>
</protein>
<evidence type="ECO:0000259" key="4">
    <source>
        <dbReference type="PROSITE" id="PS50043"/>
    </source>
</evidence>
<dbReference type="SUPFAM" id="SSF46894">
    <property type="entry name" value="C-terminal effector domain of the bipartite response regulators"/>
    <property type="match status" value="1"/>
</dbReference>
<comment type="caution">
    <text evidence="5">The sequence shown here is derived from an EMBL/GenBank/DDBJ whole genome shotgun (WGS) entry which is preliminary data.</text>
</comment>
<dbReference type="SUPFAM" id="SSF52540">
    <property type="entry name" value="P-loop containing nucleoside triphosphate hydrolases"/>
    <property type="match status" value="1"/>
</dbReference>
<dbReference type="InterPro" id="IPR036388">
    <property type="entry name" value="WH-like_DNA-bd_sf"/>
</dbReference>
<dbReference type="CDD" id="cd06170">
    <property type="entry name" value="LuxR_C_like"/>
    <property type="match status" value="1"/>
</dbReference>
<dbReference type="InterPro" id="IPR016032">
    <property type="entry name" value="Sig_transdc_resp-reg_C-effctor"/>
</dbReference>
<evidence type="ECO:0000313" key="6">
    <source>
        <dbReference type="Proteomes" id="UP001595833"/>
    </source>
</evidence>
<dbReference type="InterPro" id="IPR027417">
    <property type="entry name" value="P-loop_NTPase"/>
</dbReference>
<dbReference type="PANTHER" id="PTHR16305:SF35">
    <property type="entry name" value="TRANSCRIPTIONAL ACTIVATOR DOMAIN"/>
    <property type="match status" value="1"/>
</dbReference>
<reference evidence="6" key="1">
    <citation type="journal article" date="2019" name="Int. J. Syst. Evol. Microbiol.">
        <title>The Global Catalogue of Microorganisms (GCM) 10K type strain sequencing project: providing services to taxonomists for standard genome sequencing and annotation.</title>
        <authorList>
            <consortium name="The Broad Institute Genomics Platform"/>
            <consortium name="The Broad Institute Genome Sequencing Center for Infectious Disease"/>
            <person name="Wu L."/>
            <person name="Ma J."/>
        </authorList>
    </citation>
    <scope>NUCLEOTIDE SEQUENCE [LARGE SCALE GENOMIC DNA]</scope>
    <source>
        <strain evidence="6">KCTC 12848</strain>
    </source>
</reference>